<proteinExistence type="predicted"/>
<sequence length="56" mass="6965">MEREINYKIRNSEIIPEALENPCKIIYFPHQIQYTALQEHNLLFFKRQQPRFCFHQ</sequence>
<comment type="caution">
    <text evidence="1">The sequence shown here is derived from an EMBL/GenBank/DDBJ whole genome shotgun (WGS) entry which is preliminary data.</text>
</comment>
<dbReference type="Proteomes" id="UP000295807">
    <property type="component" value="Unassembled WGS sequence"/>
</dbReference>
<reference evidence="1 2" key="1">
    <citation type="submission" date="2019-03" db="EMBL/GenBank/DDBJ databases">
        <title>Genomic Encyclopedia of Type Strains, Phase IV (KMG-IV): sequencing the most valuable type-strain genomes for metagenomic binning, comparative biology and taxonomic classification.</title>
        <authorList>
            <person name="Goeker M."/>
        </authorList>
    </citation>
    <scope>NUCLEOTIDE SEQUENCE [LARGE SCALE GENOMIC DNA]</scope>
    <source>
        <strain evidence="1 2">DSM 21100</strain>
    </source>
</reference>
<dbReference type="AlphaFoldDB" id="A0A4R3L112"/>
<evidence type="ECO:0000313" key="1">
    <source>
        <dbReference type="EMBL" id="TCS90092.1"/>
    </source>
</evidence>
<protein>
    <submittedName>
        <fullName evidence="1">Uncharacterized protein</fullName>
    </submittedName>
</protein>
<name>A0A4R3L112_9SPHI</name>
<dbReference type="EMBL" id="SMAD01000001">
    <property type="protein sequence ID" value="TCS90092.1"/>
    <property type="molecule type" value="Genomic_DNA"/>
</dbReference>
<keyword evidence="2" id="KW-1185">Reference proteome</keyword>
<accession>A0A4R3L112</accession>
<gene>
    <name evidence="1" type="ORF">EDD80_101290</name>
</gene>
<evidence type="ECO:0000313" key="2">
    <source>
        <dbReference type="Proteomes" id="UP000295807"/>
    </source>
</evidence>
<organism evidence="1 2">
    <name type="scientific">Anseongella ginsenosidimutans</name>
    <dbReference type="NCBI Taxonomy" id="496056"/>
    <lineage>
        <taxon>Bacteria</taxon>
        <taxon>Pseudomonadati</taxon>
        <taxon>Bacteroidota</taxon>
        <taxon>Sphingobacteriia</taxon>
        <taxon>Sphingobacteriales</taxon>
        <taxon>Sphingobacteriaceae</taxon>
        <taxon>Anseongella</taxon>
    </lineage>
</organism>